<proteinExistence type="predicted"/>
<evidence type="ECO:0000313" key="2">
    <source>
        <dbReference type="Proteomes" id="UP001062846"/>
    </source>
</evidence>
<organism evidence="1 2">
    <name type="scientific">Rhododendron molle</name>
    <name type="common">Chinese azalea</name>
    <name type="synonym">Azalea mollis</name>
    <dbReference type="NCBI Taxonomy" id="49168"/>
    <lineage>
        <taxon>Eukaryota</taxon>
        <taxon>Viridiplantae</taxon>
        <taxon>Streptophyta</taxon>
        <taxon>Embryophyta</taxon>
        <taxon>Tracheophyta</taxon>
        <taxon>Spermatophyta</taxon>
        <taxon>Magnoliopsida</taxon>
        <taxon>eudicotyledons</taxon>
        <taxon>Gunneridae</taxon>
        <taxon>Pentapetalae</taxon>
        <taxon>asterids</taxon>
        <taxon>Ericales</taxon>
        <taxon>Ericaceae</taxon>
        <taxon>Ericoideae</taxon>
        <taxon>Rhodoreae</taxon>
        <taxon>Rhododendron</taxon>
    </lineage>
</organism>
<gene>
    <name evidence="1" type="ORF">RHMOL_Rhmol02G0186500</name>
</gene>
<keyword evidence="2" id="KW-1185">Reference proteome</keyword>
<comment type="caution">
    <text evidence="1">The sequence shown here is derived from an EMBL/GenBank/DDBJ whole genome shotgun (WGS) entry which is preliminary data.</text>
</comment>
<reference evidence="1" key="1">
    <citation type="submission" date="2022-02" db="EMBL/GenBank/DDBJ databases">
        <title>Plant Genome Project.</title>
        <authorList>
            <person name="Zhang R.-G."/>
        </authorList>
    </citation>
    <scope>NUCLEOTIDE SEQUENCE</scope>
    <source>
        <strain evidence="1">AT1</strain>
    </source>
</reference>
<name>A0ACC0PU25_RHOML</name>
<protein>
    <submittedName>
        <fullName evidence="1">Uncharacterized protein</fullName>
    </submittedName>
</protein>
<sequence>MIGFLPMWNEGVGVAALGSPVSVLAVTNGAVERIPTVVDIMKKNVDEKPIAVKKTSYSEYETTPPRTTPRDLSSCWAGDTAADLPKQRKPKHLTAALNLNSDYN</sequence>
<dbReference type="EMBL" id="CM046389">
    <property type="protein sequence ID" value="KAI8568288.1"/>
    <property type="molecule type" value="Genomic_DNA"/>
</dbReference>
<dbReference type="Proteomes" id="UP001062846">
    <property type="component" value="Chromosome 2"/>
</dbReference>
<accession>A0ACC0PU25</accession>
<evidence type="ECO:0000313" key="1">
    <source>
        <dbReference type="EMBL" id="KAI8568288.1"/>
    </source>
</evidence>